<dbReference type="InterPro" id="IPR023393">
    <property type="entry name" value="START-like_dom_sf"/>
</dbReference>
<evidence type="ECO:0000313" key="3">
    <source>
        <dbReference type="EMBL" id="SFT65161.1"/>
    </source>
</evidence>
<keyword evidence="4" id="KW-1185">Reference proteome</keyword>
<dbReference type="Gene3D" id="3.30.530.20">
    <property type="match status" value="1"/>
</dbReference>
<dbReference type="SUPFAM" id="SSF55961">
    <property type="entry name" value="Bet v1-like"/>
    <property type="match status" value="1"/>
</dbReference>
<dbReference type="RefSeq" id="WP_054782780.1">
    <property type="nucleotide sequence ID" value="NZ_FPBD01000002.1"/>
</dbReference>
<dbReference type="Proteomes" id="UP000183371">
    <property type="component" value="Unassembled WGS sequence"/>
</dbReference>
<gene>
    <name evidence="3" type="ORF">SAMN05444141_102545</name>
</gene>
<feature type="domain" description="Activator of Hsp90 ATPase homologue 1/2-like C-terminal" evidence="2">
    <location>
        <begin position="18"/>
        <end position="150"/>
    </location>
</feature>
<proteinExistence type="inferred from homology"/>
<accession>A0A1I6ZRC7</accession>
<dbReference type="Pfam" id="PF08327">
    <property type="entry name" value="AHSA1"/>
    <property type="match status" value="1"/>
</dbReference>
<evidence type="ECO:0000256" key="1">
    <source>
        <dbReference type="ARBA" id="ARBA00006817"/>
    </source>
</evidence>
<dbReference type="EMBL" id="FPBD01000002">
    <property type="protein sequence ID" value="SFT65161.1"/>
    <property type="molecule type" value="Genomic_DNA"/>
</dbReference>
<name>A0A1I6ZRC7_9HYPH</name>
<dbReference type="InterPro" id="IPR013538">
    <property type="entry name" value="ASHA1/2-like_C"/>
</dbReference>
<dbReference type="AlphaFoldDB" id="A0A1I6ZRC7"/>
<reference evidence="4" key="1">
    <citation type="submission" date="2016-10" db="EMBL/GenBank/DDBJ databases">
        <authorList>
            <person name="Varghese N."/>
            <person name="Submissions S."/>
        </authorList>
    </citation>
    <scope>NUCLEOTIDE SEQUENCE [LARGE SCALE GENOMIC DNA]</scope>
    <source>
        <strain evidence="4">DSM 17465</strain>
    </source>
</reference>
<evidence type="ECO:0000259" key="2">
    <source>
        <dbReference type="Pfam" id="PF08327"/>
    </source>
</evidence>
<organism evidence="3 4">
    <name type="scientific">Pseudovibrio denitrificans</name>
    <dbReference type="NCBI Taxonomy" id="258256"/>
    <lineage>
        <taxon>Bacteria</taxon>
        <taxon>Pseudomonadati</taxon>
        <taxon>Pseudomonadota</taxon>
        <taxon>Alphaproteobacteria</taxon>
        <taxon>Hyphomicrobiales</taxon>
        <taxon>Stappiaceae</taxon>
        <taxon>Pseudovibrio</taxon>
    </lineage>
</organism>
<evidence type="ECO:0000313" key="4">
    <source>
        <dbReference type="Proteomes" id="UP000183371"/>
    </source>
</evidence>
<comment type="similarity">
    <text evidence="1">Belongs to the AHA1 family.</text>
</comment>
<dbReference type="CDD" id="cd08900">
    <property type="entry name" value="SRPBCC_CalC_Aha1-like_7"/>
    <property type="match status" value="1"/>
</dbReference>
<protein>
    <submittedName>
        <fullName evidence="3">Uncharacterized conserved protein YndB, AHSA1/START domain</fullName>
    </submittedName>
</protein>
<sequence length="159" mass="17651">MGQAVEHDTIIIREKLEASIEEVFAAWEDPNARTVWGVPSDDEAIAFLENDFRVGGLDVHQCGQKGDLRFRVETRYHDIRRPDLLLFTERVSTGDMLLSASLITVVLKEQGSATELSVTVQVTSMVGADMIEATRGGWQASLVRLAGYLEWSLREQSGA</sequence>